<evidence type="ECO:0000313" key="3">
    <source>
        <dbReference type="Proteomes" id="UP000465092"/>
    </source>
</evidence>
<organism evidence="2 3">
    <name type="scientific">Pectobacterium phage MA12</name>
    <dbReference type="NCBI Taxonomy" id="2686474"/>
    <lineage>
        <taxon>Viruses</taxon>
        <taxon>Duplodnaviria</taxon>
        <taxon>Heunggongvirae</taxon>
        <taxon>Uroviricota</taxon>
        <taxon>Caudoviricetes</taxon>
        <taxon>Casjensviridae</taxon>
        <taxon>Newforgelanevirus</taxon>
        <taxon>Newforgelanevirus MA12</taxon>
    </lineage>
</organism>
<dbReference type="Proteomes" id="UP000465092">
    <property type="component" value="Segment"/>
</dbReference>
<sequence>MMSYDTIENSIDISKPVFLYEIIYGPTPQDVYRYIAEERDQVAMNAQWKAQSIKHGDITSAGTLDKQALTVTARRDIEIWDLYRVAPPSYVVRLNIYRGQLDIGEFTTEWTGRILLAQRKDSEVEFSCEPISTSLRNPGLRRKYQYGCPHVLYDNTSCMADINLHTAGGTVLTVEGVATVVIQLAGAQNGINPGNLVAGIFRTYDSKGLMVRRAIVSAEDLGSRQYRLTLMSYIPDMGAGRMMSVSKGCLHTFAVCRDTFNNVGNFGGCPNIPTKNPFTSNQF</sequence>
<gene>
    <name evidence="2" type="ORF">MA12_gp02</name>
</gene>
<feature type="domain" description="Bacteriophage phiJL001 Gp84 C-terminal" evidence="1">
    <location>
        <begin position="198"/>
        <end position="275"/>
    </location>
</feature>
<dbReference type="Pfam" id="PF09356">
    <property type="entry name" value="Phage_BR0599"/>
    <property type="match status" value="1"/>
</dbReference>
<reference evidence="2 3" key="1">
    <citation type="journal article" date="2020" name="Viruses">
        <title>Genomic Characterization, Formulation and Efficacy in Planta of a Siphoviridae and Podoviridae Protection Cocktail against the Bacterial Plant Pathogens Pectobacterium spp.</title>
        <authorList>
            <person name="Zaczek-Moczydlowska M.A."/>
            <person name="Young G.K."/>
            <person name="Trudgett J."/>
            <person name="Fleming C.C."/>
            <person name="Campbell K."/>
            <person name="O'Hanlon R."/>
        </authorList>
    </citation>
    <scope>NUCLEOTIDE SEQUENCE [LARGE SCALE GENOMIC DNA]</scope>
</reference>
<name>A0A6B9RJ30_9CAUD</name>
<proteinExistence type="predicted"/>
<evidence type="ECO:0000259" key="1">
    <source>
        <dbReference type="Pfam" id="PF09356"/>
    </source>
</evidence>
<dbReference type="EMBL" id="MN692199">
    <property type="protein sequence ID" value="QHI00829.1"/>
    <property type="molecule type" value="Genomic_DNA"/>
</dbReference>
<keyword evidence="3" id="KW-1185">Reference proteome</keyword>
<evidence type="ECO:0000313" key="2">
    <source>
        <dbReference type="EMBL" id="QHI00829.1"/>
    </source>
</evidence>
<protein>
    <submittedName>
        <fullName evidence="2">Putative tail assembly protein</fullName>
    </submittedName>
</protein>
<dbReference type="InterPro" id="IPR018964">
    <property type="entry name" value="Phage_phiJL001_Gp84_C"/>
</dbReference>
<accession>A0A6B9RJ30</accession>